<gene>
    <name evidence="1" type="ORF">DERYTH_LOCUS14058</name>
</gene>
<dbReference type="EMBL" id="CAJVPY010010305">
    <property type="protein sequence ID" value="CAG8717573.1"/>
    <property type="molecule type" value="Genomic_DNA"/>
</dbReference>
<dbReference type="AlphaFoldDB" id="A0A9N9I2K4"/>
<feature type="non-terminal residue" evidence="1">
    <location>
        <position position="1"/>
    </location>
</feature>
<dbReference type="Proteomes" id="UP000789405">
    <property type="component" value="Unassembled WGS sequence"/>
</dbReference>
<sequence>STPDSFPTLVNKFLTAYQETNQFAIDSLADAYNSETLKENLQDNNMTQDNH</sequence>
<protein>
    <submittedName>
        <fullName evidence="1">19830_t:CDS:1</fullName>
    </submittedName>
</protein>
<evidence type="ECO:0000313" key="2">
    <source>
        <dbReference type="Proteomes" id="UP000789405"/>
    </source>
</evidence>
<evidence type="ECO:0000313" key="1">
    <source>
        <dbReference type="EMBL" id="CAG8717573.1"/>
    </source>
</evidence>
<name>A0A9N9I2K4_9GLOM</name>
<proteinExistence type="predicted"/>
<accession>A0A9N9I2K4</accession>
<organism evidence="1 2">
    <name type="scientific">Dentiscutata erythropus</name>
    <dbReference type="NCBI Taxonomy" id="1348616"/>
    <lineage>
        <taxon>Eukaryota</taxon>
        <taxon>Fungi</taxon>
        <taxon>Fungi incertae sedis</taxon>
        <taxon>Mucoromycota</taxon>
        <taxon>Glomeromycotina</taxon>
        <taxon>Glomeromycetes</taxon>
        <taxon>Diversisporales</taxon>
        <taxon>Gigasporaceae</taxon>
        <taxon>Dentiscutata</taxon>
    </lineage>
</organism>
<reference evidence="1" key="1">
    <citation type="submission" date="2021-06" db="EMBL/GenBank/DDBJ databases">
        <authorList>
            <person name="Kallberg Y."/>
            <person name="Tangrot J."/>
            <person name="Rosling A."/>
        </authorList>
    </citation>
    <scope>NUCLEOTIDE SEQUENCE</scope>
    <source>
        <strain evidence="1">MA453B</strain>
    </source>
</reference>
<comment type="caution">
    <text evidence="1">The sequence shown here is derived from an EMBL/GenBank/DDBJ whole genome shotgun (WGS) entry which is preliminary data.</text>
</comment>
<keyword evidence="2" id="KW-1185">Reference proteome</keyword>